<dbReference type="SMART" id="SM00257">
    <property type="entry name" value="LysM"/>
    <property type="match status" value="2"/>
</dbReference>
<dbReference type="InterPro" id="IPR011055">
    <property type="entry name" value="Dup_hybrid_motif"/>
</dbReference>
<evidence type="ECO:0000256" key="1">
    <source>
        <dbReference type="SAM" id="SignalP"/>
    </source>
</evidence>
<dbReference type="InterPro" id="IPR018392">
    <property type="entry name" value="LysM"/>
</dbReference>
<organism evidence="3 4">
    <name type="scientific">Alteripontixanthobacter maritimus</name>
    <dbReference type="NCBI Taxonomy" id="2161824"/>
    <lineage>
        <taxon>Bacteria</taxon>
        <taxon>Pseudomonadati</taxon>
        <taxon>Pseudomonadota</taxon>
        <taxon>Alphaproteobacteria</taxon>
        <taxon>Sphingomonadales</taxon>
        <taxon>Erythrobacteraceae</taxon>
        <taxon>Alteripontixanthobacter</taxon>
    </lineage>
</organism>
<feature type="chain" id="PRO_5017083371" evidence="1">
    <location>
        <begin position="19"/>
        <end position="263"/>
    </location>
</feature>
<dbReference type="CDD" id="cd12797">
    <property type="entry name" value="M23_peptidase"/>
    <property type="match status" value="1"/>
</dbReference>
<dbReference type="PANTHER" id="PTHR21666:SF290">
    <property type="entry name" value="PEPTIDASE M23 DOMAIN PROTEIN"/>
    <property type="match status" value="1"/>
</dbReference>
<dbReference type="SUPFAM" id="SSF51261">
    <property type="entry name" value="Duplicated hybrid motif"/>
    <property type="match status" value="1"/>
</dbReference>
<dbReference type="Proteomes" id="UP000253727">
    <property type="component" value="Unassembled WGS sequence"/>
</dbReference>
<accession>A0A369Q6R7</accession>
<dbReference type="InterPro" id="IPR016047">
    <property type="entry name" value="M23ase_b-sheet_dom"/>
</dbReference>
<dbReference type="Pfam" id="PF01476">
    <property type="entry name" value="LysM"/>
    <property type="match status" value="2"/>
</dbReference>
<gene>
    <name evidence="3" type="ORF">HME9302_00400</name>
</gene>
<sequence length="263" mass="28166">MSSRAAFLMPFVAFALLAAGNPATENHHVVEEGETLGGIANRAGVEAAVIAAANGLVEPYDVQKGERLFIPRQRSHRVKAGETQGGIANRAGVPLSTIAIANGIDPPYAVRSGQRLIIPSVMGEPTARRRVPRDRPFFRRPHDGKVLAGFAKRADGGGHDGLDIAVIPGDMVRAAATGSVRLTETDNRRFGHMVVIDHGNGWNTTYGHLARLTVAEGETVKAGERIGIGGQGGVATRPELHFEITRNGRDVDPGRYLPKRRNR</sequence>
<reference evidence="3 4" key="1">
    <citation type="submission" date="2018-04" db="EMBL/GenBank/DDBJ databases">
        <title>Altererythrobacter sp. HME9302 genome sequencing and assembly.</title>
        <authorList>
            <person name="Kang H."/>
            <person name="Kim H."/>
            <person name="Joh K."/>
        </authorList>
    </citation>
    <scope>NUCLEOTIDE SEQUENCE [LARGE SCALE GENOMIC DNA]</scope>
    <source>
        <strain evidence="3 4">HME9302</strain>
    </source>
</reference>
<dbReference type="SUPFAM" id="SSF54106">
    <property type="entry name" value="LysM domain"/>
    <property type="match status" value="2"/>
</dbReference>
<dbReference type="Gene3D" id="2.70.70.10">
    <property type="entry name" value="Glucose Permease (Domain IIA)"/>
    <property type="match status" value="1"/>
</dbReference>
<dbReference type="AlphaFoldDB" id="A0A369Q6R7"/>
<dbReference type="OrthoDB" id="9795421at2"/>
<feature type="domain" description="LysM" evidence="2">
    <location>
        <begin position="26"/>
        <end position="70"/>
    </location>
</feature>
<dbReference type="CDD" id="cd00118">
    <property type="entry name" value="LysM"/>
    <property type="match status" value="2"/>
</dbReference>
<dbReference type="Pfam" id="PF01551">
    <property type="entry name" value="Peptidase_M23"/>
    <property type="match status" value="1"/>
</dbReference>
<comment type="caution">
    <text evidence="3">The sequence shown here is derived from an EMBL/GenBank/DDBJ whole genome shotgun (WGS) entry which is preliminary data.</text>
</comment>
<feature type="signal peptide" evidence="1">
    <location>
        <begin position="1"/>
        <end position="18"/>
    </location>
</feature>
<proteinExistence type="predicted"/>
<evidence type="ECO:0000313" key="4">
    <source>
        <dbReference type="Proteomes" id="UP000253727"/>
    </source>
</evidence>
<dbReference type="InterPro" id="IPR050570">
    <property type="entry name" value="Cell_wall_metabolism_enzyme"/>
</dbReference>
<dbReference type="PROSITE" id="PS51782">
    <property type="entry name" value="LYSM"/>
    <property type="match status" value="2"/>
</dbReference>
<keyword evidence="3" id="KW-0378">Hydrolase</keyword>
<protein>
    <submittedName>
        <fullName evidence="3">Murein hydrolase activator EnvC</fullName>
    </submittedName>
</protein>
<name>A0A369Q6R7_9SPHN</name>
<dbReference type="Gene3D" id="3.10.350.10">
    <property type="entry name" value="LysM domain"/>
    <property type="match status" value="2"/>
</dbReference>
<evidence type="ECO:0000259" key="2">
    <source>
        <dbReference type="PROSITE" id="PS51782"/>
    </source>
</evidence>
<keyword evidence="1" id="KW-0732">Signal</keyword>
<feature type="domain" description="LysM" evidence="2">
    <location>
        <begin position="74"/>
        <end position="118"/>
    </location>
</feature>
<dbReference type="InterPro" id="IPR036779">
    <property type="entry name" value="LysM_dom_sf"/>
</dbReference>
<dbReference type="EMBL" id="QBKA01000002">
    <property type="protein sequence ID" value="RDC59215.1"/>
    <property type="molecule type" value="Genomic_DNA"/>
</dbReference>
<dbReference type="GO" id="GO:0004222">
    <property type="term" value="F:metalloendopeptidase activity"/>
    <property type="evidence" value="ECO:0007669"/>
    <property type="project" value="TreeGrafter"/>
</dbReference>
<dbReference type="PANTHER" id="PTHR21666">
    <property type="entry name" value="PEPTIDASE-RELATED"/>
    <property type="match status" value="1"/>
</dbReference>
<keyword evidence="4" id="KW-1185">Reference proteome</keyword>
<evidence type="ECO:0000313" key="3">
    <source>
        <dbReference type="EMBL" id="RDC59215.1"/>
    </source>
</evidence>